<dbReference type="OrthoDB" id="1926221at2759"/>
<dbReference type="InterPro" id="IPR040356">
    <property type="entry name" value="SPEAR"/>
</dbReference>
<accession>A0A9Q1RGS4</accession>
<reference evidence="5" key="1">
    <citation type="journal article" date="2023" name="Proc. Natl. Acad. Sci. U.S.A.">
        <title>Genomic and structural basis for evolution of tropane alkaloid biosynthesis.</title>
        <authorList>
            <person name="Wanga Y.-J."/>
            <person name="Taina T."/>
            <person name="Yua J.-Y."/>
            <person name="Lia J."/>
            <person name="Xua B."/>
            <person name="Chenc J."/>
            <person name="D'Auriad J.C."/>
            <person name="Huanga J.-P."/>
            <person name="Huanga S.-X."/>
        </authorList>
    </citation>
    <scope>NUCLEOTIDE SEQUENCE [LARGE SCALE GENOMIC DNA]</scope>
    <source>
        <strain evidence="5">cv. KIB-2019</strain>
    </source>
</reference>
<dbReference type="AlphaFoldDB" id="A0A9Q1RGS4"/>
<keyword evidence="1" id="KW-0678">Repressor</keyword>
<keyword evidence="3" id="KW-0804">Transcription</keyword>
<dbReference type="PANTHER" id="PTHR33388">
    <property type="entry name" value="OS01G0212500 PROTEIN"/>
    <property type="match status" value="1"/>
</dbReference>
<organism evidence="4 5">
    <name type="scientific">Anisodus acutangulus</name>
    <dbReference type="NCBI Taxonomy" id="402998"/>
    <lineage>
        <taxon>Eukaryota</taxon>
        <taxon>Viridiplantae</taxon>
        <taxon>Streptophyta</taxon>
        <taxon>Embryophyta</taxon>
        <taxon>Tracheophyta</taxon>
        <taxon>Spermatophyta</taxon>
        <taxon>Magnoliopsida</taxon>
        <taxon>eudicotyledons</taxon>
        <taxon>Gunneridae</taxon>
        <taxon>Pentapetalae</taxon>
        <taxon>asterids</taxon>
        <taxon>lamiids</taxon>
        <taxon>Solanales</taxon>
        <taxon>Solanaceae</taxon>
        <taxon>Solanoideae</taxon>
        <taxon>Hyoscyameae</taxon>
        <taxon>Anisodus</taxon>
    </lineage>
</organism>
<sequence>MPSEPHNLIFPMLQRYQQTSSSSSMVNISSGISSSSSSVQKFQMKPPSNHSYYRCNCLPLRPEEIKMAGMKRPYPFSPEYPPVPSFRCKFPQCSVASVSRSHESASSSNECSVNVEEGDAFKREVVSKSRALSESGPSISVRETKALNGDFLRLAPPPAALPHLEGVNRRSLTNSAPHTLELFDYVSSQVAAAELTPPSGLNISVQQPILRFFPSAKVQIGQEGTRGSGFHTEVVGDVDLDLKL</sequence>
<comment type="caution">
    <text evidence="4">The sequence shown here is derived from an EMBL/GenBank/DDBJ whole genome shotgun (WGS) entry which is preliminary data.</text>
</comment>
<dbReference type="GO" id="GO:0003700">
    <property type="term" value="F:DNA-binding transcription factor activity"/>
    <property type="evidence" value="ECO:0007669"/>
    <property type="project" value="InterPro"/>
</dbReference>
<protein>
    <submittedName>
        <fullName evidence="4">Uncharacterized protein</fullName>
    </submittedName>
</protein>
<evidence type="ECO:0000256" key="1">
    <source>
        <dbReference type="ARBA" id="ARBA00022491"/>
    </source>
</evidence>
<proteinExistence type="predicted"/>
<dbReference type="PANTHER" id="PTHR33388:SF21">
    <property type="match status" value="1"/>
</dbReference>
<evidence type="ECO:0000256" key="3">
    <source>
        <dbReference type="ARBA" id="ARBA00023163"/>
    </source>
</evidence>
<evidence type="ECO:0000313" key="5">
    <source>
        <dbReference type="Proteomes" id="UP001152561"/>
    </source>
</evidence>
<evidence type="ECO:0000256" key="2">
    <source>
        <dbReference type="ARBA" id="ARBA00023015"/>
    </source>
</evidence>
<dbReference type="Proteomes" id="UP001152561">
    <property type="component" value="Unassembled WGS sequence"/>
</dbReference>
<keyword evidence="5" id="KW-1185">Reference proteome</keyword>
<dbReference type="EMBL" id="JAJAGQ010000008">
    <property type="protein sequence ID" value="KAJ8556068.1"/>
    <property type="molecule type" value="Genomic_DNA"/>
</dbReference>
<gene>
    <name evidence="4" type="ORF">K7X08_022826</name>
</gene>
<evidence type="ECO:0000313" key="4">
    <source>
        <dbReference type="EMBL" id="KAJ8556068.1"/>
    </source>
</evidence>
<name>A0A9Q1RGS4_9SOLA</name>
<keyword evidence="2" id="KW-0805">Transcription regulation</keyword>